<sequence length="127" mass="14376">MFPLASNISFCLFVYLSSLTLVYSALVHLGYDRGTMNQIWILGMILIVGVFIGIFYYFYRDNPDQRKKGSKDPKIEVGVDEKNTTSTQTGDKVPFACKEVDYCRCTRHEIGVGSKRLPGIQSDSYLN</sequence>
<accession>A0A0C2J8A3</accession>
<evidence type="ECO:0000313" key="4">
    <source>
        <dbReference type="Proteomes" id="UP000031668"/>
    </source>
</evidence>
<evidence type="ECO:0000313" key="3">
    <source>
        <dbReference type="EMBL" id="KII74044.1"/>
    </source>
</evidence>
<keyword evidence="4" id="KW-1185">Reference proteome</keyword>
<keyword evidence="2" id="KW-0472">Membrane</keyword>
<dbReference type="EMBL" id="JWZT01000567">
    <property type="protein sequence ID" value="KII74044.1"/>
    <property type="molecule type" value="Genomic_DNA"/>
</dbReference>
<protein>
    <submittedName>
        <fullName evidence="3">Uncharacterized protein</fullName>
    </submittedName>
</protein>
<keyword evidence="2" id="KW-1133">Transmembrane helix</keyword>
<gene>
    <name evidence="3" type="ORF">RF11_00028</name>
</gene>
<feature type="transmembrane region" description="Helical" evidence="2">
    <location>
        <begin position="40"/>
        <end position="59"/>
    </location>
</feature>
<evidence type="ECO:0000256" key="2">
    <source>
        <dbReference type="SAM" id="Phobius"/>
    </source>
</evidence>
<dbReference type="AlphaFoldDB" id="A0A0C2J8A3"/>
<evidence type="ECO:0000256" key="1">
    <source>
        <dbReference type="SAM" id="MobiDB-lite"/>
    </source>
</evidence>
<comment type="caution">
    <text evidence="3">The sequence shown here is derived from an EMBL/GenBank/DDBJ whole genome shotgun (WGS) entry which is preliminary data.</text>
</comment>
<keyword evidence="2" id="KW-0812">Transmembrane</keyword>
<proteinExistence type="predicted"/>
<organism evidence="3 4">
    <name type="scientific">Thelohanellus kitauei</name>
    <name type="common">Myxosporean</name>
    <dbReference type="NCBI Taxonomy" id="669202"/>
    <lineage>
        <taxon>Eukaryota</taxon>
        <taxon>Metazoa</taxon>
        <taxon>Cnidaria</taxon>
        <taxon>Myxozoa</taxon>
        <taxon>Myxosporea</taxon>
        <taxon>Bivalvulida</taxon>
        <taxon>Platysporina</taxon>
        <taxon>Myxobolidae</taxon>
        <taxon>Thelohanellus</taxon>
    </lineage>
</organism>
<feature type="region of interest" description="Disordered" evidence="1">
    <location>
        <begin position="63"/>
        <end position="90"/>
    </location>
</feature>
<reference evidence="3 4" key="1">
    <citation type="journal article" date="2014" name="Genome Biol. Evol.">
        <title>The genome of the myxosporean Thelohanellus kitauei shows adaptations to nutrient acquisition within its fish host.</title>
        <authorList>
            <person name="Yang Y."/>
            <person name="Xiong J."/>
            <person name="Zhou Z."/>
            <person name="Huo F."/>
            <person name="Miao W."/>
            <person name="Ran C."/>
            <person name="Liu Y."/>
            <person name="Zhang J."/>
            <person name="Feng J."/>
            <person name="Wang M."/>
            <person name="Wang M."/>
            <person name="Wang L."/>
            <person name="Yao B."/>
        </authorList>
    </citation>
    <scope>NUCLEOTIDE SEQUENCE [LARGE SCALE GENOMIC DNA]</scope>
    <source>
        <strain evidence="3">Wuqing</strain>
    </source>
</reference>
<name>A0A0C2J8A3_THEKT</name>
<feature type="compositionally biased region" description="Basic and acidic residues" evidence="1">
    <location>
        <begin position="63"/>
        <end position="83"/>
    </location>
</feature>
<dbReference type="Proteomes" id="UP000031668">
    <property type="component" value="Unassembled WGS sequence"/>
</dbReference>